<evidence type="ECO:0000256" key="4">
    <source>
        <dbReference type="ARBA" id="ARBA00022475"/>
    </source>
</evidence>
<dbReference type="PROSITE" id="PS51257">
    <property type="entry name" value="PROKAR_LIPOPROTEIN"/>
    <property type="match status" value="1"/>
</dbReference>
<dbReference type="InterPro" id="IPR006333">
    <property type="entry name" value="Cyt_o_ubiquinol_oxidase_su2"/>
</dbReference>
<evidence type="ECO:0000256" key="5">
    <source>
        <dbReference type="ARBA" id="ARBA00022660"/>
    </source>
</evidence>
<keyword evidence="4" id="KW-1003">Cell membrane</keyword>
<evidence type="ECO:0000256" key="8">
    <source>
        <dbReference type="ARBA" id="ARBA00022982"/>
    </source>
</evidence>
<evidence type="ECO:0000313" key="19">
    <source>
        <dbReference type="Proteomes" id="UP001143370"/>
    </source>
</evidence>
<dbReference type="Gene3D" id="2.60.40.420">
    <property type="entry name" value="Cupredoxins - blue copper proteins"/>
    <property type="match status" value="1"/>
</dbReference>
<keyword evidence="19" id="KW-1185">Reference proteome</keyword>
<gene>
    <name evidence="18" type="primary">cyoA</name>
    <name evidence="18" type="ORF">GCM10017643_34480</name>
</gene>
<keyword evidence="7" id="KW-0732">Signal</keyword>
<dbReference type="InterPro" id="IPR002429">
    <property type="entry name" value="CcO_II-like_C"/>
</dbReference>
<reference evidence="18" key="1">
    <citation type="journal article" date="2014" name="Int. J. Syst. Evol. Microbiol.">
        <title>Complete genome sequence of Corynebacterium casei LMG S-19264T (=DSM 44701T), isolated from a smear-ripened cheese.</title>
        <authorList>
            <consortium name="US DOE Joint Genome Institute (JGI-PGF)"/>
            <person name="Walter F."/>
            <person name="Albersmeier A."/>
            <person name="Kalinowski J."/>
            <person name="Ruckert C."/>
        </authorList>
    </citation>
    <scope>NUCLEOTIDE SEQUENCE</scope>
    <source>
        <strain evidence="18">VKM B-2484</strain>
    </source>
</reference>
<evidence type="ECO:0000256" key="2">
    <source>
        <dbReference type="ARBA" id="ARBA00007866"/>
    </source>
</evidence>
<keyword evidence="12" id="KW-0564">Palmitate</keyword>
<dbReference type="PROSITE" id="PS50999">
    <property type="entry name" value="COX2_TM"/>
    <property type="match status" value="1"/>
</dbReference>
<dbReference type="GO" id="GO:0004129">
    <property type="term" value="F:cytochrome-c oxidase activity"/>
    <property type="evidence" value="ECO:0007669"/>
    <property type="project" value="InterPro"/>
</dbReference>
<reference evidence="18" key="2">
    <citation type="submission" date="2023-01" db="EMBL/GenBank/DDBJ databases">
        <authorList>
            <person name="Sun Q."/>
            <person name="Evtushenko L."/>
        </authorList>
    </citation>
    <scope>NUCLEOTIDE SEQUENCE</scope>
    <source>
        <strain evidence="18">VKM B-2484</strain>
    </source>
</reference>
<dbReference type="Proteomes" id="UP001143370">
    <property type="component" value="Unassembled WGS sequence"/>
</dbReference>
<keyword evidence="11 15" id="KW-0472">Membrane</keyword>
<name>A0A9W6N0M5_9HYPH</name>
<dbReference type="InterPro" id="IPR034227">
    <property type="entry name" value="CuRO_UO_II"/>
</dbReference>
<evidence type="ECO:0000259" key="16">
    <source>
        <dbReference type="PROSITE" id="PS50857"/>
    </source>
</evidence>
<evidence type="ECO:0000256" key="12">
    <source>
        <dbReference type="ARBA" id="ARBA00023139"/>
    </source>
</evidence>
<keyword evidence="10" id="KW-0560">Oxidoreductase</keyword>
<dbReference type="SUPFAM" id="SSF81464">
    <property type="entry name" value="Cytochrome c oxidase subunit II-like, transmembrane region"/>
    <property type="match status" value="1"/>
</dbReference>
<dbReference type="GO" id="GO:0005886">
    <property type="term" value="C:plasma membrane"/>
    <property type="evidence" value="ECO:0007669"/>
    <property type="project" value="UniProtKB-SubCell"/>
</dbReference>
<feature type="transmembrane region" description="Helical" evidence="15">
    <location>
        <begin position="39"/>
        <end position="65"/>
    </location>
</feature>
<evidence type="ECO:0000256" key="14">
    <source>
        <dbReference type="ARBA" id="ARBA00030198"/>
    </source>
</evidence>
<dbReference type="RefSeq" id="WP_213373449.1">
    <property type="nucleotide sequence ID" value="NZ_BSFJ01000025.1"/>
</dbReference>
<comment type="subcellular location">
    <subcellularLocation>
        <location evidence="1">Cell membrane</location>
        <topology evidence="1">Multi-pass membrane protein</topology>
    </subcellularLocation>
</comment>
<dbReference type="GO" id="GO:0009486">
    <property type="term" value="F:cytochrome bo3 ubiquinol oxidase activity"/>
    <property type="evidence" value="ECO:0007669"/>
    <property type="project" value="InterPro"/>
</dbReference>
<evidence type="ECO:0000256" key="11">
    <source>
        <dbReference type="ARBA" id="ARBA00023136"/>
    </source>
</evidence>
<evidence type="ECO:0000313" key="18">
    <source>
        <dbReference type="EMBL" id="GLK73331.1"/>
    </source>
</evidence>
<dbReference type="PROSITE" id="PS50857">
    <property type="entry name" value="COX2_CUA"/>
    <property type="match status" value="1"/>
</dbReference>
<evidence type="ECO:0000256" key="3">
    <source>
        <dbReference type="ARBA" id="ARBA00022448"/>
    </source>
</evidence>
<evidence type="ECO:0000256" key="1">
    <source>
        <dbReference type="ARBA" id="ARBA00004651"/>
    </source>
</evidence>
<dbReference type="GO" id="GO:0005507">
    <property type="term" value="F:copper ion binding"/>
    <property type="evidence" value="ECO:0007669"/>
    <property type="project" value="InterPro"/>
</dbReference>
<dbReference type="NCBIfam" id="TIGR01433">
    <property type="entry name" value="CyoA"/>
    <property type="match status" value="1"/>
</dbReference>
<proteinExistence type="inferred from homology"/>
<dbReference type="SUPFAM" id="SSF49503">
    <property type="entry name" value="Cupredoxins"/>
    <property type="match status" value="1"/>
</dbReference>
<keyword evidence="13" id="KW-0449">Lipoprotein</keyword>
<dbReference type="GO" id="GO:0016682">
    <property type="term" value="F:oxidoreductase activity, acting on diphenols and related substances as donors, oxygen as acceptor"/>
    <property type="evidence" value="ECO:0007669"/>
    <property type="project" value="InterPro"/>
</dbReference>
<dbReference type="Gene3D" id="1.10.287.90">
    <property type="match status" value="1"/>
</dbReference>
<dbReference type="GO" id="GO:0042773">
    <property type="term" value="P:ATP synthesis coupled electron transport"/>
    <property type="evidence" value="ECO:0007669"/>
    <property type="project" value="TreeGrafter"/>
</dbReference>
<dbReference type="InterPro" id="IPR011759">
    <property type="entry name" value="Cyt_c_oxidase_su2_TM_dom"/>
</dbReference>
<evidence type="ECO:0000256" key="9">
    <source>
        <dbReference type="ARBA" id="ARBA00022989"/>
    </source>
</evidence>
<dbReference type="Pfam" id="PF06481">
    <property type="entry name" value="COX_ARM"/>
    <property type="match status" value="1"/>
</dbReference>
<dbReference type="InterPro" id="IPR008972">
    <property type="entry name" value="Cupredoxin"/>
</dbReference>
<evidence type="ECO:0000256" key="10">
    <source>
        <dbReference type="ARBA" id="ARBA00023002"/>
    </source>
</evidence>
<organism evidence="18 19">
    <name type="scientific">Ancylobacter dichloromethanicus</name>
    <dbReference type="NCBI Taxonomy" id="518825"/>
    <lineage>
        <taxon>Bacteria</taxon>
        <taxon>Pseudomonadati</taxon>
        <taxon>Pseudomonadota</taxon>
        <taxon>Alphaproteobacteria</taxon>
        <taxon>Hyphomicrobiales</taxon>
        <taxon>Xanthobacteraceae</taxon>
        <taxon>Ancylobacter</taxon>
    </lineage>
</organism>
<evidence type="ECO:0000256" key="15">
    <source>
        <dbReference type="SAM" id="Phobius"/>
    </source>
</evidence>
<feature type="transmembrane region" description="Helical" evidence="15">
    <location>
        <begin position="86"/>
        <end position="106"/>
    </location>
</feature>
<sequence length="402" mass="43406">MPLRRIKLIAWLPLALALGGCNFVVLDPTGDIAAQQRDLLLVSTLLMLLIILPVMGLTIFFAWKYRASNTAAPYDPEWSHSTQMELIIWSAPLLIIICLGALTWMGTHLLDPYRPLDRLSAEEPVPDGVTPLDVEVVALDWKWLFIYPEQGIATVNDLAAPVGRPLRFRITASSVMNAFYVPTLAGMIYAMPSMRTELHAVANSPVDSRGFSSNYSGAGFSQMYFRFRALPEADFQNWVAEAKASDAPLTRAAYLDLERPSENVPVRRYSTVDATLFDAILNLCVEPGKMCMSDMMAIDAKGGLGLESVGNVLPLTYDKHARRGTVFGGAPSYVVGICTPEELSTALTLSAGAPAGARSAEPVRGAGLPFRTLTLPTSASPLVPISLPASGALAGPRRPSNS</sequence>
<keyword evidence="3" id="KW-0813">Transport</keyword>
<comment type="caution">
    <text evidence="18">The sequence shown here is derived from an EMBL/GenBank/DDBJ whole genome shotgun (WGS) entry which is preliminary data.</text>
</comment>
<dbReference type="CDD" id="cd04212">
    <property type="entry name" value="CuRO_UO_II"/>
    <property type="match status" value="1"/>
</dbReference>
<dbReference type="PANTHER" id="PTHR22888">
    <property type="entry name" value="CYTOCHROME C OXIDASE, SUBUNIT II"/>
    <property type="match status" value="1"/>
</dbReference>
<protein>
    <recommendedName>
        <fullName evidence="14">Ubiquinol oxidase polypeptide II</fullName>
    </recommendedName>
</protein>
<comment type="similarity">
    <text evidence="2">Belongs to the cytochrome c oxidase subunit 2 family.</text>
</comment>
<feature type="domain" description="Cytochrome oxidase subunit II transmembrane region profile" evidence="17">
    <location>
        <begin position="17"/>
        <end position="114"/>
    </location>
</feature>
<evidence type="ECO:0000256" key="13">
    <source>
        <dbReference type="ARBA" id="ARBA00023288"/>
    </source>
</evidence>
<evidence type="ECO:0000259" key="17">
    <source>
        <dbReference type="PROSITE" id="PS50999"/>
    </source>
</evidence>
<keyword evidence="9 15" id="KW-1133">Transmembrane helix</keyword>
<dbReference type="EMBL" id="BSFJ01000025">
    <property type="protein sequence ID" value="GLK73331.1"/>
    <property type="molecule type" value="Genomic_DNA"/>
</dbReference>
<keyword evidence="8" id="KW-0249">Electron transport</keyword>
<dbReference type="AlphaFoldDB" id="A0A9W6N0M5"/>
<dbReference type="InterPro" id="IPR045187">
    <property type="entry name" value="CcO_II"/>
</dbReference>
<accession>A0A9W6N0M5</accession>
<dbReference type="InterPro" id="IPR010514">
    <property type="entry name" value="COX_ARM"/>
</dbReference>
<keyword evidence="6 15" id="KW-0812">Transmembrane</keyword>
<dbReference type="InterPro" id="IPR036257">
    <property type="entry name" value="Cyt_c_oxidase_su2_TM_sf"/>
</dbReference>
<evidence type="ECO:0000256" key="7">
    <source>
        <dbReference type="ARBA" id="ARBA00022729"/>
    </source>
</evidence>
<keyword evidence="5" id="KW-0679">Respiratory chain</keyword>
<dbReference type="PANTHER" id="PTHR22888:SF18">
    <property type="entry name" value="CYTOCHROME BO(3) UBIQUINOL OXIDASE SUBUNIT 2"/>
    <property type="match status" value="1"/>
</dbReference>
<evidence type="ECO:0000256" key="6">
    <source>
        <dbReference type="ARBA" id="ARBA00022692"/>
    </source>
</evidence>
<feature type="domain" description="Cytochrome oxidase subunit II copper A binding" evidence="16">
    <location>
        <begin position="129"/>
        <end position="241"/>
    </location>
</feature>